<feature type="coiled-coil region" evidence="1">
    <location>
        <begin position="4"/>
        <end position="38"/>
    </location>
</feature>
<keyword evidence="1" id="KW-0175">Coiled coil</keyword>
<dbReference type="EMBL" id="BART01024277">
    <property type="protein sequence ID" value="GAH02674.1"/>
    <property type="molecule type" value="Genomic_DNA"/>
</dbReference>
<reference evidence="2" key="1">
    <citation type="journal article" date="2014" name="Front. Microbiol.">
        <title>High frequency of phylogenetically diverse reductive dehalogenase-homologous genes in deep subseafloor sedimentary metagenomes.</title>
        <authorList>
            <person name="Kawai M."/>
            <person name="Futagami T."/>
            <person name="Toyoda A."/>
            <person name="Takaki Y."/>
            <person name="Nishi S."/>
            <person name="Hori S."/>
            <person name="Arai W."/>
            <person name="Tsubouchi T."/>
            <person name="Morono Y."/>
            <person name="Uchiyama I."/>
            <person name="Ito T."/>
            <person name="Fujiyama A."/>
            <person name="Inagaki F."/>
            <person name="Takami H."/>
        </authorList>
    </citation>
    <scope>NUCLEOTIDE SEQUENCE</scope>
    <source>
        <strain evidence="2">Expedition CK06-06</strain>
    </source>
</reference>
<accession>X1DC89</accession>
<dbReference type="AlphaFoldDB" id="X1DC89"/>
<gene>
    <name evidence="2" type="ORF">S01H4_43912</name>
</gene>
<proteinExistence type="predicted"/>
<evidence type="ECO:0000256" key="1">
    <source>
        <dbReference type="SAM" id="Coils"/>
    </source>
</evidence>
<comment type="caution">
    <text evidence="2">The sequence shown here is derived from an EMBL/GenBank/DDBJ whole genome shotgun (WGS) entry which is preliminary data.</text>
</comment>
<evidence type="ECO:0000313" key="2">
    <source>
        <dbReference type="EMBL" id="GAH02674.1"/>
    </source>
</evidence>
<protein>
    <submittedName>
        <fullName evidence="2">Uncharacterized protein</fullName>
    </submittedName>
</protein>
<name>X1DC89_9ZZZZ</name>
<organism evidence="2">
    <name type="scientific">marine sediment metagenome</name>
    <dbReference type="NCBI Taxonomy" id="412755"/>
    <lineage>
        <taxon>unclassified sequences</taxon>
        <taxon>metagenomes</taxon>
        <taxon>ecological metagenomes</taxon>
    </lineage>
</organism>
<sequence length="115" mass="13271">MTTTEELQLKITALSLQAEKYENDQTALANELAQAKQDLAEVNKPIISQEHYNILCDNIADKINEFDFDDANNFDIDFCIDYDSRIAVENMSFQNTDEIQRLVEEAIEQTFKTIE</sequence>